<protein>
    <recommendedName>
        <fullName evidence="2">Dienelactone hydrolase domain-containing protein</fullName>
    </recommendedName>
</protein>
<evidence type="ECO:0000313" key="4">
    <source>
        <dbReference type="Proteomes" id="UP001274830"/>
    </source>
</evidence>
<keyword evidence="4" id="KW-1185">Reference proteome</keyword>
<keyword evidence="1" id="KW-0732">Signal</keyword>
<dbReference type="AlphaFoldDB" id="A0AAE0WLT3"/>
<sequence length="288" mass="31350">MKTNTWIATTLLAAAPLALGHGFPDIKNERSGDLFRQLHWGQHWDVEDGVIHDGNSTGVTVQAEGETLYLAYPRGGSTENAIVYFTDIFGLQLVNNRLLADSLARAGYFVVLPDLFRADPVPADALSDPNSSFNMTEWRTRHPITQTEEIIDHAITAVRTGFNASHVAAVGYCFGGRFVARHLATGGGVDVGFAAHPSSTTADEWNAVVGPISLAFGELDGSNTPENRTNIEGIFSAGNKSFQTSLYAQAEHGFAVRTNLSVPLKAFAQESAYWQAVRWFDAWVKGEY</sequence>
<dbReference type="PANTHER" id="PTHR17630:SF44">
    <property type="entry name" value="PROTEIN AIM2"/>
    <property type="match status" value="1"/>
</dbReference>
<evidence type="ECO:0000256" key="1">
    <source>
        <dbReference type="SAM" id="SignalP"/>
    </source>
</evidence>
<proteinExistence type="predicted"/>
<dbReference type="Pfam" id="PF01738">
    <property type="entry name" value="DLH"/>
    <property type="match status" value="1"/>
</dbReference>
<dbReference type="GO" id="GO:0016787">
    <property type="term" value="F:hydrolase activity"/>
    <property type="evidence" value="ECO:0007669"/>
    <property type="project" value="InterPro"/>
</dbReference>
<name>A0AAE0WLT3_9PEZI</name>
<dbReference type="InterPro" id="IPR002925">
    <property type="entry name" value="Dienelactn_hydro"/>
</dbReference>
<dbReference type="SUPFAM" id="SSF53474">
    <property type="entry name" value="alpha/beta-Hydrolases"/>
    <property type="match status" value="1"/>
</dbReference>
<accession>A0AAE0WLT3</accession>
<gene>
    <name evidence="3" type="ORF">LTR78_005936</name>
</gene>
<dbReference type="Gene3D" id="3.40.50.1820">
    <property type="entry name" value="alpha/beta hydrolase"/>
    <property type="match status" value="1"/>
</dbReference>
<feature type="chain" id="PRO_5042074198" description="Dienelactone hydrolase domain-containing protein" evidence="1">
    <location>
        <begin position="21"/>
        <end position="288"/>
    </location>
</feature>
<dbReference type="InterPro" id="IPR029058">
    <property type="entry name" value="AB_hydrolase_fold"/>
</dbReference>
<organism evidence="3 4">
    <name type="scientific">Recurvomyces mirabilis</name>
    <dbReference type="NCBI Taxonomy" id="574656"/>
    <lineage>
        <taxon>Eukaryota</taxon>
        <taxon>Fungi</taxon>
        <taxon>Dikarya</taxon>
        <taxon>Ascomycota</taxon>
        <taxon>Pezizomycotina</taxon>
        <taxon>Dothideomycetes</taxon>
        <taxon>Dothideomycetidae</taxon>
        <taxon>Mycosphaerellales</taxon>
        <taxon>Teratosphaeriaceae</taxon>
        <taxon>Recurvomyces</taxon>
    </lineage>
</organism>
<comment type="caution">
    <text evidence="3">The sequence shown here is derived from an EMBL/GenBank/DDBJ whole genome shotgun (WGS) entry which is preliminary data.</text>
</comment>
<dbReference type="EMBL" id="JAUTXT010000021">
    <property type="protein sequence ID" value="KAK3674089.1"/>
    <property type="molecule type" value="Genomic_DNA"/>
</dbReference>
<feature type="domain" description="Dienelactone hydrolase" evidence="2">
    <location>
        <begin position="69"/>
        <end position="282"/>
    </location>
</feature>
<dbReference type="Proteomes" id="UP001274830">
    <property type="component" value="Unassembled WGS sequence"/>
</dbReference>
<dbReference type="PANTHER" id="PTHR17630">
    <property type="entry name" value="DIENELACTONE HYDROLASE"/>
    <property type="match status" value="1"/>
</dbReference>
<evidence type="ECO:0000259" key="2">
    <source>
        <dbReference type="Pfam" id="PF01738"/>
    </source>
</evidence>
<feature type="signal peptide" evidence="1">
    <location>
        <begin position="1"/>
        <end position="20"/>
    </location>
</feature>
<evidence type="ECO:0000313" key="3">
    <source>
        <dbReference type="EMBL" id="KAK3674089.1"/>
    </source>
</evidence>
<reference evidence="3" key="1">
    <citation type="submission" date="2023-07" db="EMBL/GenBank/DDBJ databases">
        <title>Black Yeasts Isolated from many extreme environments.</title>
        <authorList>
            <person name="Coleine C."/>
            <person name="Stajich J.E."/>
            <person name="Selbmann L."/>
        </authorList>
    </citation>
    <scope>NUCLEOTIDE SEQUENCE</scope>
    <source>
        <strain evidence="3">CCFEE 5485</strain>
    </source>
</reference>